<comment type="caution">
    <text evidence="2">The sequence shown here is derived from an EMBL/GenBank/DDBJ whole genome shotgun (WGS) entry which is preliminary data.</text>
</comment>
<sequence>MTKDMVSINSNETSIMTLLSTVDNGYALVHGICNNAISDKILAVRCTLSANFISYNKTFENRVFTLYQLSQKNTSFNGIYCDIVSIGVGQICTISISYPSNVVNNTVINGTEYIRVNFLSSGSVLSATVISDLPNLTGVPKYGWRVKTMPFGGYMLDATNYNISDRLSYHYIYAYDEFNIRVILDSQGPFITNAFGVNALLNNNNTFLLASPYTNNQNTSWSMITIPLTKVLGYRDFGYDNLQIAQVIPSINSTVDLSTTTLSIVFYDPVMLSDDLTVGSITIYKTSNKNVRQKISPTMSDFCEVSPDGKTVNITVISSTFNQYGESYYVEMDNNFVKSYFYKEPLTGIHDGLWNLTSITDNSAYGSSDSSIIGLVGLKTEVIKKFLSLPKRSEYFKILLNEIANKVPVRRERLRTNEKFQVINFGQPNEQIIFSIHVNPSTSRNENSAQSVVSDLSTMIINKGITTFSTGIVDDLDQNYGFQVYNGFWNEHLTKIIVSFLILTLLAFLYIMSYGKINFFSKYLKIDEDNVKLIHAITGFALIAINLFFTGYFVFISSKNKPEFVLPSIIVFGIPLGINLIIATVILICVAWPLKEELKEMEKQISGGFNVEVTKIFKNKVNEALENLSKIAANACDKMQSSFKESTESLKKISNNIHEKINKEVHDICDILLKKISECFNIPEITNEIEFHEILDSIREKTSSDVDNLKENIFKKIITILQEETVIILMDELIDILLKKFFELLQEEILKKILDAMNAKNFDKPLKVVSNRMLERIFSKMKKEIGFKIRRIFKNYYKSKENSEKIQKVFEDVQPIFLELFDEVQEISDIIRKFLDEIQKIENLKKIIPKIFDQMKDKFYRNIEEISKKIIQKLIFDKENSYQSVKTPDKQDTNLEPISPASPVSPILPINDPNNSWNNNLDKPEDESNELLNICKDLLKKDETNHSMKSILILLIIVDSESLVILDNILEKYFAILDKRATEYIHFDNFSRNFKLFAQIRAFIEIFIKKIPLIIIMALYASSIVINDFISFMALVTSCLICLLCIIFIYFSYIKKEKKEGLINL</sequence>
<protein>
    <submittedName>
        <fullName evidence="2">Uncharacterized protein</fullName>
    </submittedName>
</protein>
<feature type="transmembrane region" description="Helical" evidence="1">
    <location>
        <begin position="1029"/>
        <end position="1051"/>
    </location>
</feature>
<feature type="transmembrane region" description="Helical" evidence="1">
    <location>
        <begin position="1002"/>
        <end position="1023"/>
    </location>
</feature>
<gene>
    <name evidence="2" type="ORF">C2G38_2067364</name>
</gene>
<dbReference type="AlphaFoldDB" id="A0A397VSE7"/>
<feature type="transmembrane region" description="Helical" evidence="1">
    <location>
        <begin position="533"/>
        <end position="557"/>
    </location>
</feature>
<accession>A0A397VSE7</accession>
<proteinExistence type="predicted"/>
<feature type="transmembrane region" description="Helical" evidence="1">
    <location>
        <begin position="493"/>
        <end position="512"/>
    </location>
</feature>
<evidence type="ECO:0000313" key="2">
    <source>
        <dbReference type="EMBL" id="RIB25464.1"/>
    </source>
</evidence>
<dbReference type="EMBL" id="QKWP01000174">
    <property type="protein sequence ID" value="RIB25464.1"/>
    <property type="molecule type" value="Genomic_DNA"/>
</dbReference>
<dbReference type="Proteomes" id="UP000266673">
    <property type="component" value="Unassembled WGS sequence"/>
</dbReference>
<evidence type="ECO:0000313" key="3">
    <source>
        <dbReference type="Proteomes" id="UP000266673"/>
    </source>
</evidence>
<dbReference type="OrthoDB" id="10477184at2759"/>
<keyword evidence="1" id="KW-0812">Transmembrane</keyword>
<evidence type="ECO:0000256" key="1">
    <source>
        <dbReference type="SAM" id="Phobius"/>
    </source>
</evidence>
<reference evidence="2 3" key="1">
    <citation type="submission" date="2018-06" db="EMBL/GenBank/DDBJ databases">
        <title>Comparative genomics reveals the genomic features of Rhizophagus irregularis, R. cerebriforme, R. diaphanum and Gigaspora rosea, and their symbiotic lifestyle signature.</title>
        <authorList>
            <person name="Morin E."/>
            <person name="San Clemente H."/>
            <person name="Chen E.C.H."/>
            <person name="De La Providencia I."/>
            <person name="Hainaut M."/>
            <person name="Kuo A."/>
            <person name="Kohler A."/>
            <person name="Murat C."/>
            <person name="Tang N."/>
            <person name="Roy S."/>
            <person name="Loubradou J."/>
            <person name="Henrissat B."/>
            <person name="Grigoriev I.V."/>
            <person name="Corradi N."/>
            <person name="Roux C."/>
            <person name="Martin F.M."/>
        </authorList>
    </citation>
    <scope>NUCLEOTIDE SEQUENCE [LARGE SCALE GENOMIC DNA]</scope>
    <source>
        <strain evidence="2 3">DAOM 194757</strain>
    </source>
</reference>
<name>A0A397VSE7_9GLOM</name>
<keyword evidence="1" id="KW-1133">Transmembrane helix</keyword>
<feature type="transmembrane region" description="Helical" evidence="1">
    <location>
        <begin position="569"/>
        <end position="594"/>
    </location>
</feature>
<keyword evidence="1" id="KW-0472">Membrane</keyword>
<organism evidence="2 3">
    <name type="scientific">Gigaspora rosea</name>
    <dbReference type="NCBI Taxonomy" id="44941"/>
    <lineage>
        <taxon>Eukaryota</taxon>
        <taxon>Fungi</taxon>
        <taxon>Fungi incertae sedis</taxon>
        <taxon>Mucoromycota</taxon>
        <taxon>Glomeromycotina</taxon>
        <taxon>Glomeromycetes</taxon>
        <taxon>Diversisporales</taxon>
        <taxon>Gigasporaceae</taxon>
        <taxon>Gigaspora</taxon>
    </lineage>
</organism>
<keyword evidence="3" id="KW-1185">Reference proteome</keyword>